<evidence type="ECO:0000256" key="5">
    <source>
        <dbReference type="PIRSR" id="PIRSR000615-3"/>
    </source>
</evidence>
<comment type="catalytic activity">
    <reaction evidence="2">
        <text>L-tyrosyl-[protein] + ATP = O-phospho-L-tyrosyl-[protein] + ADP + H(+)</text>
        <dbReference type="Rhea" id="RHEA:10596"/>
        <dbReference type="Rhea" id="RHEA-COMP:10136"/>
        <dbReference type="Rhea" id="RHEA-COMP:20101"/>
        <dbReference type="ChEBI" id="CHEBI:15378"/>
        <dbReference type="ChEBI" id="CHEBI:30616"/>
        <dbReference type="ChEBI" id="CHEBI:46858"/>
        <dbReference type="ChEBI" id="CHEBI:61978"/>
        <dbReference type="ChEBI" id="CHEBI:456216"/>
        <dbReference type="EC" id="2.7.10.1"/>
    </reaction>
</comment>
<dbReference type="SMART" id="SM00219">
    <property type="entry name" value="TyrKc"/>
    <property type="match status" value="1"/>
</dbReference>
<evidence type="ECO:0000313" key="8">
    <source>
        <dbReference type="EMBL" id="EDQ92557.1"/>
    </source>
</evidence>
<dbReference type="STRING" id="81824.A9UQ96"/>
<dbReference type="PIRSF" id="PIRSF000615">
    <property type="entry name" value="TyrPK_CSF1-R"/>
    <property type="match status" value="1"/>
</dbReference>
<sequence>MQTYSTFLSQYNYVSQSRQAEEYEIERERLQLGSKLGEGRFGMVCEGVYHQNLRRRLKVAVKESKTLQEDNTLMLEAQMMMSLLHPHLVALVGTCMLERPYQLVVEFMANGDLKSYLAACDSVTPKEEVDSMTILSIARQIGSAMAFLEQRSIIHRDLAARNILVSEQGLRELKLADFGLARAMSTESGYLSSNETLPFRSLAPEVFQTQTFTSASDVWAFAVLLWECSTLAKERPYSNARNGAEVFQQLKSGFRLQRPPLCVEDIYRIMQRCWEFNPAQRPSFAVLLHEFATM</sequence>
<dbReference type="GO" id="GO:0005886">
    <property type="term" value="C:plasma membrane"/>
    <property type="evidence" value="ECO:0000318"/>
    <property type="project" value="GO_Central"/>
</dbReference>
<keyword evidence="4 6" id="KW-0067">ATP-binding</keyword>
<keyword evidence="4 6" id="KW-0547">Nucleotide-binding</keyword>
<accession>A9UQ96</accession>
<comment type="subcellular location">
    <subcellularLocation>
        <location evidence="1">Membrane</location>
        <topology evidence="1">Single-pass membrane protein</topology>
    </subcellularLocation>
</comment>
<organism evidence="8 9">
    <name type="scientific">Monosiga brevicollis</name>
    <name type="common">Choanoflagellate</name>
    <dbReference type="NCBI Taxonomy" id="81824"/>
    <lineage>
        <taxon>Eukaryota</taxon>
        <taxon>Choanoflagellata</taxon>
        <taxon>Craspedida</taxon>
        <taxon>Salpingoecidae</taxon>
        <taxon>Monosiga</taxon>
    </lineage>
</organism>
<dbReference type="InterPro" id="IPR017441">
    <property type="entry name" value="Protein_kinase_ATP_BS"/>
</dbReference>
<dbReference type="Gene3D" id="1.10.510.10">
    <property type="entry name" value="Transferase(Phosphotransferase) domain 1"/>
    <property type="match status" value="1"/>
</dbReference>
<reference evidence="8 9" key="1">
    <citation type="journal article" date="2008" name="Nature">
        <title>The genome of the choanoflagellate Monosiga brevicollis and the origin of metazoans.</title>
        <authorList>
            <consortium name="JGI Sequencing"/>
            <person name="King N."/>
            <person name="Westbrook M.J."/>
            <person name="Young S.L."/>
            <person name="Kuo A."/>
            <person name="Abedin M."/>
            <person name="Chapman J."/>
            <person name="Fairclough S."/>
            <person name="Hellsten U."/>
            <person name="Isogai Y."/>
            <person name="Letunic I."/>
            <person name="Marr M."/>
            <person name="Pincus D."/>
            <person name="Putnam N."/>
            <person name="Rokas A."/>
            <person name="Wright K.J."/>
            <person name="Zuzow R."/>
            <person name="Dirks W."/>
            <person name="Good M."/>
            <person name="Goodstein D."/>
            <person name="Lemons D."/>
            <person name="Li W."/>
            <person name="Lyons J.B."/>
            <person name="Morris A."/>
            <person name="Nichols S."/>
            <person name="Richter D.J."/>
            <person name="Salamov A."/>
            <person name="Bork P."/>
            <person name="Lim W.A."/>
            <person name="Manning G."/>
            <person name="Miller W.T."/>
            <person name="McGinnis W."/>
            <person name="Shapiro H."/>
            <person name="Tjian R."/>
            <person name="Grigoriev I.V."/>
            <person name="Rokhsar D."/>
        </authorList>
    </citation>
    <scope>NUCLEOTIDE SEQUENCE [LARGE SCALE GENOMIC DNA]</scope>
    <source>
        <strain evidence="9">MX1 / ATCC 50154</strain>
    </source>
</reference>
<feature type="domain" description="Protein kinase" evidence="7">
    <location>
        <begin position="30"/>
        <end position="292"/>
    </location>
</feature>
<keyword evidence="9" id="KW-1185">Reference proteome</keyword>
<protein>
    <recommendedName>
        <fullName evidence="7">Protein kinase domain-containing protein</fullName>
    </recommendedName>
</protein>
<evidence type="ECO:0000259" key="7">
    <source>
        <dbReference type="PROSITE" id="PS50011"/>
    </source>
</evidence>
<dbReference type="InterPro" id="IPR001245">
    <property type="entry name" value="Ser-Thr/Tyr_kinase_cat_dom"/>
</dbReference>
<evidence type="ECO:0000313" key="9">
    <source>
        <dbReference type="Proteomes" id="UP000001357"/>
    </source>
</evidence>
<feature type="active site" description="Proton acceptor" evidence="3">
    <location>
        <position position="157"/>
    </location>
</feature>
<evidence type="ECO:0000256" key="3">
    <source>
        <dbReference type="PIRSR" id="PIRSR000615-1"/>
    </source>
</evidence>
<dbReference type="PANTHER" id="PTHR24416:SF611">
    <property type="entry name" value="TYROSINE-PROTEIN KINASE TRANSMEMBRANE RECEPTOR ROR"/>
    <property type="match status" value="1"/>
</dbReference>
<feature type="binding site" evidence="5">
    <location>
        <position position="177"/>
    </location>
    <ligand>
        <name>Mg(2+)</name>
        <dbReference type="ChEBI" id="CHEBI:18420"/>
    </ligand>
</feature>
<dbReference type="SUPFAM" id="SSF56112">
    <property type="entry name" value="Protein kinase-like (PK-like)"/>
    <property type="match status" value="1"/>
</dbReference>
<dbReference type="InterPro" id="IPR000719">
    <property type="entry name" value="Prot_kinase_dom"/>
</dbReference>
<evidence type="ECO:0000256" key="4">
    <source>
        <dbReference type="PIRSR" id="PIRSR000615-2"/>
    </source>
</evidence>
<evidence type="ECO:0000256" key="6">
    <source>
        <dbReference type="PROSITE-ProRule" id="PRU10141"/>
    </source>
</evidence>
<dbReference type="eggNOG" id="KOG4278">
    <property type="taxonomic scope" value="Eukaryota"/>
</dbReference>
<feature type="binding site" evidence="4">
    <location>
        <position position="161"/>
    </location>
    <ligand>
        <name>ATP</name>
        <dbReference type="ChEBI" id="CHEBI:30616"/>
    </ligand>
</feature>
<dbReference type="InterPro" id="IPR011009">
    <property type="entry name" value="Kinase-like_dom_sf"/>
</dbReference>
<dbReference type="PROSITE" id="PS00107">
    <property type="entry name" value="PROTEIN_KINASE_ATP"/>
    <property type="match status" value="1"/>
</dbReference>
<proteinExistence type="predicted"/>
<dbReference type="InParanoid" id="A9UQ96"/>
<dbReference type="InterPro" id="IPR050122">
    <property type="entry name" value="RTK"/>
</dbReference>
<dbReference type="GO" id="GO:0046872">
    <property type="term" value="F:metal ion binding"/>
    <property type="evidence" value="ECO:0007669"/>
    <property type="project" value="UniProtKB-KW"/>
</dbReference>
<feature type="binding site" evidence="6">
    <location>
        <position position="62"/>
    </location>
    <ligand>
        <name>ATP</name>
        <dbReference type="ChEBI" id="CHEBI:30616"/>
    </ligand>
</feature>
<evidence type="ECO:0000256" key="2">
    <source>
        <dbReference type="ARBA" id="ARBA00051243"/>
    </source>
</evidence>
<dbReference type="CDD" id="cd00192">
    <property type="entry name" value="PTKc"/>
    <property type="match status" value="1"/>
</dbReference>
<dbReference type="EMBL" id="CH991543">
    <property type="protein sequence ID" value="EDQ92557.1"/>
    <property type="molecule type" value="Genomic_DNA"/>
</dbReference>
<gene>
    <name evidence="8" type="ORF">MONBRDRAFT_13966</name>
</gene>
<dbReference type="Pfam" id="PF07714">
    <property type="entry name" value="PK_Tyr_Ser-Thr"/>
    <property type="match status" value="1"/>
</dbReference>
<name>A9UQ96_MONBE</name>
<dbReference type="FunFam" id="1.10.510.10:FF:002197">
    <property type="entry name" value="Predicted protein"/>
    <property type="match status" value="1"/>
</dbReference>
<dbReference type="PRINTS" id="PR00109">
    <property type="entry name" value="TYRKINASE"/>
</dbReference>
<dbReference type="OMA" id="EETICGH"/>
<dbReference type="Proteomes" id="UP000001357">
    <property type="component" value="Unassembled WGS sequence"/>
</dbReference>
<feature type="non-terminal residue" evidence="8">
    <location>
        <position position="294"/>
    </location>
</feature>
<feature type="binding site" evidence="5">
    <location>
        <position position="162"/>
    </location>
    <ligand>
        <name>Mg(2+)</name>
        <dbReference type="ChEBI" id="CHEBI:18420"/>
    </ligand>
</feature>
<keyword evidence="5" id="KW-0479">Metal-binding</keyword>
<dbReference type="GO" id="GO:0004713">
    <property type="term" value="F:protein tyrosine kinase activity"/>
    <property type="evidence" value="ECO:0000318"/>
    <property type="project" value="GO_Central"/>
</dbReference>
<dbReference type="PANTHER" id="PTHR24416">
    <property type="entry name" value="TYROSINE-PROTEIN KINASE RECEPTOR"/>
    <property type="match status" value="1"/>
</dbReference>
<dbReference type="AlphaFoldDB" id="A9UQ96"/>
<evidence type="ECO:0000256" key="1">
    <source>
        <dbReference type="ARBA" id="ARBA00004167"/>
    </source>
</evidence>
<dbReference type="KEGG" id="mbr:MONBRDRAFT_13966"/>
<dbReference type="GeneID" id="5888114"/>
<dbReference type="GO" id="GO:0005524">
    <property type="term" value="F:ATP binding"/>
    <property type="evidence" value="ECO:0007669"/>
    <property type="project" value="UniProtKB-UniRule"/>
</dbReference>
<dbReference type="InterPro" id="IPR020635">
    <property type="entry name" value="Tyr_kinase_cat_dom"/>
</dbReference>
<dbReference type="PROSITE" id="PS00109">
    <property type="entry name" value="PROTEIN_KINASE_TYR"/>
    <property type="match status" value="1"/>
</dbReference>
<dbReference type="GO" id="GO:0004714">
    <property type="term" value="F:transmembrane receptor protein tyrosine kinase activity"/>
    <property type="evidence" value="ECO:0007669"/>
    <property type="project" value="UniProtKB-EC"/>
</dbReference>
<dbReference type="InterPro" id="IPR008266">
    <property type="entry name" value="Tyr_kinase_AS"/>
</dbReference>
<dbReference type="RefSeq" id="XP_001742319.1">
    <property type="nucleotide sequence ID" value="XM_001742267.1"/>
</dbReference>
<keyword evidence="5" id="KW-0460">Magnesium</keyword>
<dbReference type="PROSITE" id="PS50011">
    <property type="entry name" value="PROTEIN_KINASE_DOM"/>
    <property type="match status" value="1"/>
</dbReference>